<evidence type="ECO:0000313" key="2">
    <source>
        <dbReference type="EMBL" id="MFD2183636.1"/>
    </source>
</evidence>
<evidence type="ECO:0000256" key="1">
    <source>
        <dbReference type="SAM" id="MobiDB-lite"/>
    </source>
</evidence>
<feature type="compositionally biased region" description="Basic and acidic residues" evidence="1">
    <location>
        <begin position="1"/>
        <end position="11"/>
    </location>
</feature>
<sequence length="124" mass="13240">MGSAETLDKGAKGAAQAGATMSGTRQGGIGPDEAPEVGMTLAQFSIGCEFLTATGRWRCTDVGTRTVVAIRLDLDHDPTWYEGPPYAVPEHVFDEYDIESCVPAPDAPHYDDSGRERLVSLPRG</sequence>
<feature type="region of interest" description="Disordered" evidence="1">
    <location>
        <begin position="104"/>
        <end position="124"/>
    </location>
</feature>
<feature type="compositionally biased region" description="Basic and acidic residues" evidence="1">
    <location>
        <begin position="108"/>
        <end position="118"/>
    </location>
</feature>
<organism evidence="2 3">
    <name type="scientific">Rhodoplanes azumiensis</name>
    <dbReference type="NCBI Taxonomy" id="1897628"/>
    <lineage>
        <taxon>Bacteria</taxon>
        <taxon>Pseudomonadati</taxon>
        <taxon>Pseudomonadota</taxon>
        <taxon>Alphaproteobacteria</taxon>
        <taxon>Hyphomicrobiales</taxon>
        <taxon>Nitrobacteraceae</taxon>
        <taxon>Rhodoplanes</taxon>
    </lineage>
</organism>
<evidence type="ECO:0000313" key="3">
    <source>
        <dbReference type="Proteomes" id="UP001597314"/>
    </source>
</evidence>
<accession>A0ABW5ANV4</accession>
<gene>
    <name evidence="2" type="ORF">ACFSOX_15885</name>
</gene>
<comment type="caution">
    <text evidence="2">The sequence shown here is derived from an EMBL/GenBank/DDBJ whole genome shotgun (WGS) entry which is preliminary data.</text>
</comment>
<protein>
    <recommendedName>
        <fullName evidence="4">DUF3892 domain-containing protein</fullName>
    </recommendedName>
</protein>
<proteinExistence type="predicted"/>
<reference evidence="3" key="1">
    <citation type="journal article" date="2019" name="Int. J. Syst. Evol. Microbiol.">
        <title>The Global Catalogue of Microorganisms (GCM) 10K type strain sequencing project: providing services to taxonomists for standard genome sequencing and annotation.</title>
        <authorList>
            <consortium name="The Broad Institute Genomics Platform"/>
            <consortium name="The Broad Institute Genome Sequencing Center for Infectious Disease"/>
            <person name="Wu L."/>
            <person name="Ma J."/>
        </authorList>
    </citation>
    <scope>NUCLEOTIDE SEQUENCE [LARGE SCALE GENOMIC DNA]</scope>
    <source>
        <strain evidence="3">CGMCC 1.6774</strain>
    </source>
</reference>
<name>A0ABW5ANV4_9BRAD</name>
<keyword evidence="3" id="KW-1185">Reference proteome</keyword>
<evidence type="ECO:0008006" key="4">
    <source>
        <dbReference type="Google" id="ProtNLM"/>
    </source>
</evidence>
<dbReference type="EMBL" id="JBHUIW010000019">
    <property type="protein sequence ID" value="MFD2183636.1"/>
    <property type="molecule type" value="Genomic_DNA"/>
</dbReference>
<feature type="region of interest" description="Disordered" evidence="1">
    <location>
        <begin position="1"/>
        <end position="34"/>
    </location>
</feature>
<dbReference type="Proteomes" id="UP001597314">
    <property type="component" value="Unassembled WGS sequence"/>
</dbReference>
<dbReference type="RefSeq" id="WP_378478791.1">
    <property type="nucleotide sequence ID" value="NZ_JBHUIW010000019.1"/>
</dbReference>